<keyword evidence="1" id="KW-0560">Oxidoreductase</keyword>
<dbReference type="InterPro" id="IPR050740">
    <property type="entry name" value="Aldehyde_DH_Superfamily"/>
</dbReference>
<reference evidence="4" key="1">
    <citation type="submission" date="2021-01" db="EMBL/GenBank/DDBJ databases">
        <title>Whole genome shotgun sequence of Planosporangium mesophilum NBRC 109066.</title>
        <authorList>
            <person name="Komaki H."/>
            <person name="Tamura T."/>
        </authorList>
    </citation>
    <scope>NUCLEOTIDE SEQUENCE</scope>
    <source>
        <strain evidence="4">NBRC 109066</strain>
    </source>
</reference>
<accession>A0A8J3TGZ7</accession>
<sequence length="508" mass="52047">MSTGADQGMNPHTGEPVGPPVPHTADADVDRIALAAATAAPAFAALPLDQRADLLRAVAAALEAAREELVALADSETGIGAARLNGELTRTRVQLEMFAEVIREGSFHEATIDLPDPDALPAPRPDLRRMLVPLGAVAVFSASNFPFAFSVAGGDTASALAAGCPVVVKAHSGHPGLSVRTGEVVAAALREGGAPEGTFAVVFGTEAGKALVSHPAIQAAGFTGSLGGGRALYDLANSRPDPIPFYGELGSLNPSVITPGAIAARGTEVLKGFVGSFTMGSGQLCTKPGLLFLPKGHGLDDALAAAVAEAPVGPLLNARIRAGYADVAASLAAVDGVRAIVPPAEVDDAGFRVAPVLLAVSATDLVARADELLEECFGPAALIIEYGSDEELTRALEVLPGSLTGTLHADPATEGDLIRGLLDRFAARAGRVIFGGWPTGVAVTWAMQHGGPWPATTNALHTSVGATGIRRWLRPVSYQSVPDEFLPEVLRDGNPLGIPRRVNGALVR</sequence>
<feature type="domain" description="Aldehyde dehydrogenase" evidence="3">
    <location>
        <begin position="9"/>
        <end position="410"/>
    </location>
</feature>
<dbReference type="Gene3D" id="3.40.309.10">
    <property type="entry name" value="Aldehyde Dehydrogenase, Chain A, domain 2"/>
    <property type="match status" value="1"/>
</dbReference>
<name>A0A8J3TGZ7_9ACTN</name>
<evidence type="ECO:0000256" key="1">
    <source>
        <dbReference type="ARBA" id="ARBA00023002"/>
    </source>
</evidence>
<evidence type="ECO:0000313" key="5">
    <source>
        <dbReference type="Proteomes" id="UP000599074"/>
    </source>
</evidence>
<dbReference type="EMBL" id="BOON01000044">
    <property type="protein sequence ID" value="GII24987.1"/>
    <property type="molecule type" value="Genomic_DNA"/>
</dbReference>
<organism evidence="4 5">
    <name type="scientific">Planosporangium mesophilum</name>
    <dbReference type="NCBI Taxonomy" id="689768"/>
    <lineage>
        <taxon>Bacteria</taxon>
        <taxon>Bacillati</taxon>
        <taxon>Actinomycetota</taxon>
        <taxon>Actinomycetes</taxon>
        <taxon>Micromonosporales</taxon>
        <taxon>Micromonosporaceae</taxon>
        <taxon>Planosporangium</taxon>
    </lineage>
</organism>
<dbReference type="AlphaFoldDB" id="A0A8J3TGZ7"/>
<dbReference type="InterPro" id="IPR044151">
    <property type="entry name" value="ALDH_KGSADH"/>
</dbReference>
<dbReference type="Pfam" id="PF00171">
    <property type="entry name" value="Aldedh"/>
    <property type="match status" value="1"/>
</dbReference>
<dbReference type="InterPro" id="IPR016161">
    <property type="entry name" value="Ald_DH/histidinol_DH"/>
</dbReference>
<dbReference type="Gene3D" id="3.40.605.10">
    <property type="entry name" value="Aldehyde Dehydrogenase, Chain A, domain 1"/>
    <property type="match status" value="1"/>
</dbReference>
<keyword evidence="5" id="KW-1185">Reference proteome</keyword>
<dbReference type="PANTHER" id="PTHR43353">
    <property type="entry name" value="SUCCINATE-SEMIALDEHYDE DEHYDROGENASE, MITOCHONDRIAL"/>
    <property type="match status" value="1"/>
</dbReference>
<feature type="region of interest" description="Disordered" evidence="2">
    <location>
        <begin position="1"/>
        <end position="25"/>
    </location>
</feature>
<protein>
    <submittedName>
        <fullName evidence="4">Aldehyde dehydrogenase</fullName>
    </submittedName>
</protein>
<evidence type="ECO:0000259" key="3">
    <source>
        <dbReference type="Pfam" id="PF00171"/>
    </source>
</evidence>
<evidence type="ECO:0000256" key="2">
    <source>
        <dbReference type="SAM" id="MobiDB-lite"/>
    </source>
</evidence>
<dbReference type="SUPFAM" id="SSF53720">
    <property type="entry name" value="ALDH-like"/>
    <property type="match status" value="1"/>
</dbReference>
<dbReference type="Proteomes" id="UP000599074">
    <property type="component" value="Unassembled WGS sequence"/>
</dbReference>
<dbReference type="CDD" id="cd07129">
    <property type="entry name" value="ALDH_KGSADH"/>
    <property type="match status" value="1"/>
</dbReference>
<dbReference type="GO" id="GO:0016620">
    <property type="term" value="F:oxidoreductase activity, acting on the aldehyde or oxo group of donors, NAD or NADP as acceptor"/>
    <property type="evidence" value="ECO:0007669"/>
    <property type="project" value="InterPro"/>
</dbReference>
<comment type="caution">
    <text evidence="4">The sequence shown here is derived from an EMBL/GenBank/DDBJ whole genome shotgun (WGS) entry which is preliminary data.</text>
</comment>
<dbReference type="RefSeq" id="WP_168114006.1">
    <property type="nucleotide sequence ID" value="NZ_BOON01000044.1"/>
</dbReference>
<dbReference type="PANTHER" id="PTHR43353:SF3">
    <property type="entry name" value="ALDEHYDE DEHYDROGENASE-RELATED"/>
    <property type="match status" value="1"/>
</dbReference>
<proteinExistence type="predicted"/>
<dbReference type="InterPro" id="IPR016163">
    <property type="entry name" value="Ald_DH_C"/>
</dbReference>
<dbReference type="InterPro" id="IPR016162">
    <property type="entry name" value="Ald_DH_N"/>
</dbReference>
<dbReference type="InterPro" id="IPR015590">
    <property type="entry name" value="Aldehyde_DH_dom"/>
</dbReference>
<evidence type="ECO:0000313" key="4">
    <source>
        <dbReference type="EMBL" id="GII24987.1"/>
    </source>
</evidence>
<gene>
    <name evidence="4" type="ORF">Pme01_45840</name>
</gene>